<dbReference type="PANTHER" id="PTHR10566:SF113">
    <property type="entry name" value="PROTEIN ACTIVITY OF BC1 COMPLEX KINASE 7, CHLOROPLASTIC"/>
    <property type="match status" value="1"/>
</dbReference>
<evidence type="ECO:0000259" key="4">
    <source>
        <dbReference type="Pfam" id="PF03109"/>
    </source>
</evidence>
<accession>A0A4U1IUK5</accession>
<feature type="transmembrane region" description="Helical" evidence="3">
    <location>
        <begin position="673"/>
        <end position="691"/>
    </location>
</feature>
<feature type="transmembrane region" description="Helical" evidence="3">
    <location>
        <begin position="631"/>
        <end position="652"/>
    </location>
</feature>
<keyword evidence="5" id="KW-0418">Kinase</keyword>
<dbReference type="AlphaFoldDB" id="A0A4U1IUK5"/>
<feature type="transmembrane region" description="Helical" evidence="3">
    <location>
        <begin position="133"/>
        <end position="153"/>
    </location>
</feature>
<keyword evidence="3" id="KW-1133">Transmembrane helix</keyword>
<evidence type="ECO:0000313" key="6">
    <source>
        <dbReference type="Proteomes" id="UP000309215"/>
    </source>
</evidence>
<dbReference type="CDD" id="cd05121">
    <property type="entry name" value="ABC1_ADCK3-like"/>
    <property type="match status" value="1"/>
</dbReference>
<keyword evidence="6" id="KW-1185">Reference proteome</keyword>
<sequence>MVMRMKGDQALEPGNGRGPESGPRPTAVSHLRLVKGDENKLPRRRSVSGAVPRTRRALPDQIARERDIERLVSRSLKGYKEKVDLFSSFAEGADAGVLRPIPRRKVSRIEPGPPPEIPQPKAEKFEASTWATVLRCFVWLNISFVLLLGILMAKLRGKDTVESRAKRTLAIVRRLGGTAIKIGQQLSMRVDMLPYEYCREFSKLLDNVKPFPTKTAIQIIEQATKKPLDETFLIFDPKPIGSASIACVYQAVLRDGRKVAIKVRRPGIGRVFATDLKAMRWIINALESLSIIRPGYLQNFIKEFEETIMEELDFKMEAYHQSVFMREARKFKIKGKQICSAPEAIYELSNNEVMVEEFVDGMWMWEILAAVENKDPVALQRMRELFIDPKTLAERLMFVQMWSQYVSVIFHADPHPANIIVQENGKIVFVDFGACGSMDRIKKEAAMDQLYYFHRKDVAGFVQAMIAFMEPLPPIDMAQFTKELEIKIGQNLQKLWSKRAEWHEKSTAPNWFALFNLTKQFNIPLNMDTVRALRANMLYDTLALRIYPELDTFRVSKKFLEHFDENSKSAAGVALRKRLSRGLISGSDIRTINDLFNILSRGMRTMRRLVDRPIFSFSYMLEKSVFTVMEIIRLVVLLSFALFTALGGVLVYRKLHGMDLELMATLMQVAKHKAFLAVAGLISLITVRRIMLRLGDMEVE</sequence>
<reference evidence="5 6" key="1">
    <citation type="submission" date="2019-04" db="EMBL/GenBank/DDBJ databases">
        <authorList>
            <person name="Li Y."/>
            <person name="Wang J."/>
        </authorList>
    </citation>
    <scope>NUCLEOTIDE SEQUENCE [LARGE SCALE GENOMIC DNA]</scope>
    <source>
        <strain evidence="5 6">DSM 14668</strain>
    </source>
</reference>
<organism evidence="5 6">
    <name type="scientific">Polyangium fumosum</name>
    <dbReference type="NCBI Taxonomy" id="889272"/>
    <lineage>
        <taxon>Bacteria</taxon>
        <taxon>Pseudomonadati</taxon>
        <taxon>Myxococcota</taxon>
        <taxon>Polyangia</taxon>
        <taxon>Polyangiales</taxon>
        <taxon>Polyangiaceae</taxon>
        <taxon>Polyangium</taxon>
    </lineage>
</organism>
<comment type="caution">
    <text evidence="5">The sequence shown here is derived from an EMBL/GenBank/DDBJ whole genome shotgun (WGS) entry which is preliminary data.</text>
</comment>
<evidence type="ECO:0000313" key="5">
    <source>
        <dbReference type="EMBL" id="TKC98036.1"/>
    </source>
</evidence>
<dbReference type="OrthoDB" id="9795390at2"/>
<name>A0A4U1IUK5_9BACT</name>
<dbReference type="InterPro" id="IPR011009">
    <property type="entry name" value="Kinase-like_dom_sf"/>
</dbReference>
<keyword evidence="3" id="KW-0472">Membrane</keyword>
<dbReference type="InterPro" id="IPR050154">
    <property type="entry name" value="UbiB_kinase"/>
</dbReference>
<dbReference type="GO" id="GO:0016301">
    <property type="term" value="F:kinase activity"/>
    <property type="evidence" value="ECO:0007669"/>
    <property type="project" value="UniProtKB-KW"/>
</dbReference>
<dbReference type="InterPro" id="IPR004147">
    <property type="entry name" value="ABC1_dom"/>
</dbReference>
<keyword evidence="3" id="KW-0812">Transmembrane</keyword>
<dbReference type="Pfam" id="PF03109">
    <property type="entry name" value="ABC1"/>
    <property type="match status" value="1"/>
</dbReference>
<comment type="similarity">
    <text evidence="1">Belongs to the protein kinase superfamily. ADCK protein kinase family.</text>
</comment>
<feature type="domain" description="ABC1 atypical kinase-like" evidence="4">
    <location>
        <begin position="203"/>
        <end position="463"/>
    </location>
</feature>
<dbReference type="SUPFAM" id="SSF56112">
    <property type="entry name" value="Protein kinase-like (PK-like)"/>
    <property type="match status" value="1"/>
</dbReference>
<feature type="region of interest" description="Disordered" evidence="2">
    <location>
        <begin position="1"/>
        <end position="56"/>
    </location>
</feature>
<dbReference type="Gene3D" id="1.10.510.10">
    <property type="entry name" value="Transferase(Phosphotransferase) domain 1"/>
    <property type="match status" value="1"/>
</dbReference>
<evidence type="ECO:0000256" key="1">
    <source>
        <dbReference type="ARBA" id="ARBA00009670"/>
    </source>
</evidence>
<dbReference type="Proteomes" id="UP000309215">
    <property type="component" value="Unassembled WGS sequence"/>
</dbReference>
<protein>
    <submittedName>
        <fullName evidence="5">AarF/ABC1/UbiB kinase family protein</fullName>
    </submittedName>
</protein>
<keyword evidence="5" id="KW-0808">Transferase</keyword>
<evidence type="ECO:0000256" key="3">
    <source>
        <dbReference type="SAM" id="Phobius"/>
    </source>
</evidence>
<dbReference type="EMBL" id="SSMQ01000076">
    <property type="protein sequence ID" value="TKC98036.1"/>
    <property type="molecule type" value="Genomic_DNA"/>
</dbReference>
<dbReference type="PANTHER" id="PTHR10566">
    <property type="entry name" value="CHAPERONE-ACTIVITY OF BC1 COMPLEX CABC1 -RELATED"/>
    <property type="match status" value="1"/>
</dbReference>
<gene>
    <name evidence="5" type="ORF">E8A74_43005</name>
</gene>
<proteinExistence type="inferred from homology"/>
<evidence type="ECO:0000256" key="2">
    <source>
        <dbReference type="SAM" id="MobiDB-lite"/>
    </source>
</evidence>